<dbReference type="InterPro" id="IPR000683">
    <property type="entry name" value="Gfo/Idh/MocA-like_OxRdtase_N"/>
</dbReference>
<sequence>MLKNKVILIVLFQIICATVYSQAAPVRMGVVGLTHTHVHWIFNSDFHPEFDIVGIVEPNKDLAQRYADQYAFSMDLVYNTLEEMIAAKQPTAVTAFGTIYDHLKIVEVCAPAGIHVMVEKPLAVSLQHAKKMKQLADKHGIHLLTNYETTWYPTNHKAFELIQQDTLIGDIRKIIVRDGHRGPKKIGVDDEFLVWLTDPVLNGGGAITDFGCYGANLLTWIMEGKKPNSVTAVTAQQQAANNPKVDDEAIIILTYDNAVAILQASWNWPIGRKDMEIYGLKGAIYADNRHDLRVRIARGYDEFTEEQMTLAERESPYHDPFVYFAAVINGTVSADPYDLSSLENNMVVMEILDAAIKSARLNKAVKLK</sequence>
<protein>
    <submittedName>
        <fullName evidence="4">Gfo/Idh/MocA family oxidoreductase</fullName>
    </submittedName>
</protein>
<evidence type="ECO:0000259" key="3">
    <source>
        <dbReference type="Pfam" id="PF22725"/>
    </source>
</evidence>
<name>A0A923PGC6_9BACT</name>
<dbReference type="Gene3D" id="3.30.360.10">
    <property type="entry name" value="Dihydrodipicolinate Reductase, domain 2"/>
    <property type="match status" value="1"/>
</dbReference>
<accession>A0A923PGC6</accession>
<dbReference type="SUPFAM" id="SSF55347">
    <property type="entry name" value="Glyceraldehyde-3-phosphate dehydrogenase-like, C-terminal domain"/>
    <property type="match status" value="1"/>
</dbReference>
<reference evidence="4" key="1">
    <citation type="submission" date="2020-08" db="EMBL/GenBank/DDBJ databases">
        <title>Lewinella bacteria from marine environments.</title>
        <authorList>
            <person name="Zhong Y."/>
        </authorList>
    </citation>
    <scope>NUCLEOTIDE SEQUENCE</scope>
    <source>
        <strain evidence="4">KCTC 42187</strain>
    </source>
</reference>
<dbReference type="SUPFAM" id="SSF51735">
    <property type="entry name" value="NAD(P)-binding Rossmann-fold domains"/>
    <property type="match status" value="1"/>
</dbReference>
<dbReference type="Gene3D" id="3.40.50.720">
    <property type="entry name" value="NAD(P)-binding Rossmann-like Domain"/>
    <property type="match status" value="1"/>
</dbReference>
<keyword evidence="5" id="KW-1185">Reference proteome</keyword>
<proteinExistence type="predicted"/>
<dbReference type="InterPro" id="IPR051450">
    <property type="entry name" value="Gfo/Idh/MocA_Oxidoreductases"/>
</dbReference>
<dbReference type="AlphaFoldDB" id="A0A923PGC6"/>
<comment type="caution">
    <text evidence="4">The sequence shown here is derived from an EMBL/GenBank/DDBJ whole genome shotgun (WGS) entry which is preliminary data.</text>
</comment>
<dbReference type="GO" id="GO:0000166">
    <property type="term" value="F:nucleotide binding"/>
    <property type="evidence" value="ECO:0007669"/>
    <property type="project" value="InterPro"/>
</dbReference>
<dbReference type="PANTHER" id="PTHR43377">
    <property type="entry name" value="BILIVERDIN REDUCTASE A"/>
    <property type="match status" value="1"/>
</dbReference>
<organism evidence="4 5">
    <name type="scientific">Neolewinella lacunae</name>
    <dbReference type="NCBI Taxonomy" id="1517758"/>
    <lineage>
        <taxon>Bacteria</taxon>
        <taxon>Pseudomonadati</taxon>
        <taxon>Bacteroidota</taxon>
        <taxon>Saprospiria</taxon>
        <taxon>Saprospirales</taxon>
        <taxon>Lewinellaceae</taxon>
        <taxon>Neolewinella</taxon>
    </lineage>
</organism>
<dbReference type="Pfam" id="PF01408">
    <property type="entry name" value="GFO_IDH_MocA"/>
    <property type="match status" value="1"/>
</dbReference>
<evidence type="ECO:0000313" key="4">
    <source>
        <dbReference type="EMBL" id="MBC6992759.1"/>
    </source>
</evidence>
<dbReference type="EMBL" id="JACSIT010000037">
    <property type="protein sequence ID" value="MBC6992759.1"/>
    <property type="molecule type" value="Genomic_DNA"/>
</dbReference>
<dbReference type="RefSeq" id="WP_187464896.1">
    <property type="nucleotide sequence ID" value="NZ_JACSIT010000037.1"/>
</dbReference>
<evidence type="ECO:0000256" key="1">
    <source>
        <dbReference type="SAM" id="SignalP"/>
    </source>
</evidence>
<keyword evidence="1" id="KW-0732">Signal</keyword>
<feature type="chain" id="PRO_5036828468" evidence="1">
    <location>
        <begin position="24"/>
        <end position="368"/>
    </location>
</feature>
<evidence type="ECO:0000313" key="5">
    <source>
        <dbReference type="Proteomes" id="UP000650081"/>
    </source>
</evidence>
<dbReference type="Proteomes" id="UP000650081">
    <property type="component" value="Unassembled WGS sequence"/>
</dbReference>
<feature type="signal peptide" evidence="1">
    <location>
        <begin position="1"/>
        <end position="23"/>
    </location>
</feature>
<dbReference type="InterPro" id="IPR036291">
    <property type="entry name" value="NAD(P)-bd_dom_sf"/>
</dbReference>
<dbReference type="InterPro" id="IPR055170">
    <property type="entry name" value="GFO_IDH_MocA-like_dom"/>
</dbReference>
<feature type="domain" description="GFO/IDH/MocA-like oxidoreductase" evidence="3">
    <location>
        <begin position="165"/>
        <end position="284"/>
    </location>
</feature>
<gene>
    <name evidence="4" type="ORF">H9S92_01170</name>
</gene>
<dbReference type="PANTHER" id="PTHR43377:SF1">
    <property type="entry name" value="BILIVERDIN REDUCTASE A"/>
    <property type="match status" value="1"/>
</dbReference>
<dbReference type="Pfam" id="PF22725">
    <property type="entry name" value="GFO_IDH_MocA_C3"/>
    <property type="match status" value="1"/>
</dbReference>
<evidence type="ECO:0000259" key="2">
    <source>
        <dbReference type="Pfam" id="PF01408"/>
    </source>
</evidence>
<feature type="domain" description="Gfo/Idh/MocA-like oxidoreductase N-terminal" evidence="2">
    <location>
        <begin position="27"/>
        <end position="145"/>
    </location>
</feature>